<dbReference type="Pfam" id="PF13450">
    <property type="entry name" value="NAD_binding_8"/>
    <property type="match status" value="1"/>
</dbReference>
<protein>
    <recommendedName>
        <fullName evidence="4">Amine oxidase domain-containing protein</fullName>
    </recommendedName>
</protein>
<name>A0ABR9ECA5_9GAMM</name>
<proteinExistence type="inferred from homology"/>
<organism evidence="2 3">
    <name type="scientific">Pseudoalteromonas aurantia 208</name>
    <dbReference type="NCBI Taxonomy" id="1314867"/>
    <lineage>
        <taxon>Bacteria</taxon>
        <taxon>Pseudomonadati</taxon>
        <taxon>Pseudomonadota</taxon>
        <taxon>Gammaproteobacteria</taxon>
        <taxon>Alteromonadales</taxon>
        <taxon>Pseudoalteromonadaceae</taxon>
        <taxon>Pseudoalteromonas</taxon>
    </lineage>
</organism>
<keyword evidence="3" id="KW-1185">Reference proteome</keyword>
<dbReference type="PANTHER" id="PTHR43734:SF1">
    <property type="entry name" value="PHYTOENE DESATURASE"/>
    <property type="match status" value="1"/>
</dbReference>
<dbReference type="PANTHER" id="PTHR43734">
    <property type="entry name" value="PHYTOENE DESATURASE"/>
    <property type="match status" value="1"/>
</dbReference>
<comment type="caution">
    <text evidence="2">The sequence shown here is derived from an EMBL/GenBank/DDBJ whole genome shotgun (WGS) entry which is preliminary data.</text>
</comment>
<dbReference type="RefSeq" id="WP_192506832.1">
    <property type="nucleotide sequence ID" value="NZ_AQGV01000012.1"/>
</dbReference>
<gene>
    <name evidence="2" type="ORF">PAUR_a0751</name>
</gene>
<reference evidence="2 3" key="1">
    <citation type="submission" date="2015-03" db="EMBL/GenBank/DDBJ databases">
        <title>Genome sequence of Pseudoalteromonas aurantia.</title>
        <authorList>
            <person name="Xie B.-B."/>
            <person name="Rong J.-C."/>
            <person name="Qin Q.-L."/>
            <person name="Zhang Y.-Z."/>
        </authorList>
    </citation>
    <scope>NUCLEOTIDE SEQUENCE [LARGE SCALE GENOMIC DNA]</scope>
    <source>
        <strain evidence="2 3">208</strain>
    </source>
</reference>
<evidence type="ECO:0000256" key="1">
    <source>
        <dbReference type="ARBA" id="ARBA00006046"/>
    </source>
</evidence>
<dbReference type="EMBL" id="AQGV01000012">
    <property type="protein sequence ID" value="MBE0367398.1"/>
    <property type="molecule type" value="Genomic_DNA"/>
</dbReference>
<accession>A0ABR9ECA5</accession>
<comment type="similarity">
    <text evidence="1">Belongs to the carotenoid/retinoid oxidoreductase family.</text>
</comment>
<sequence>MYHSVVVGGGVCGLLAAYFLRQYGHQVVLIEQSEHCGGLLRSVQDEQGNYYDQGTHVPNPTGIEMVDEFLFGPESLRHIEWNGISHLKTGNYFKGKWDFETQTIDARKLSRTSYEKGMGQLLINTEKPEDSNIEDYCKNSIGETFFMELVKPVIDKLYGPQDDYKKLSAKNSINYFGATRLLALDEAKTAKLKEIAEYDERLGFHTHAAYQTWMKSQGIIEPTYLYPKSKKGCQAWIDSLIDKVTACGVKVINGSGVTGLNVSNSKVSEVSLNNGEVIKCDWLYWSAPPAFALKLLANKEQGTSGFRPSLRTANIFHYTIDRPLNNTHSHYLWNWDSSSDIFRITLYPNLNKSREYSITAEVLSDAEQAKALDSQRIFADLKSMDLVTADANITSSYRQIVHHTFPIPTIEFNHHVAHQFKQLTHSINNISVSGRFSGKLWLLNDILKETYQSIHNQFGNVSE</sequence>
<dbReference type="Proteomes" id="UP000615755">
    <property type="component" value="Unassembled WGS sequence"/>
</dbReference>
<dbReference type="Gene3D" id="3.50.50.60">
    <property type="entry name" value="FAD/NAD(P)-binding domain"/>
    <property type="match status" value="1"/>
</dbReference>
<evidence type="ECO:0008006" key="4">
    <source>
        <dbReference type="Google" id="ProtNLM"/>
    </source>
</evidence>
<dbReference type="InterPro" id="IPR036188">
    <property type="entry name" value="FAD/NAD-bd_sf"/>
</dbReference>
<dbReference type="SUPFAM" id="SSF51905">
    <property type="entry name" value="FAD/NAD(P)-binding domain"/>
    <property type="match status" value="1"/>
</dbReference>
<evidence type="ECO:0000313" key="3">
    <source>
        <dbReference type="Proteomes" id="UP000615755"/>
    </source>
</evidence>
<evidence type="ECO:0000313" key="2">
    <source>
        <dbReference type="EMBL" id="MBE0367398.1"/>
    </source>
</evidence>